<feature type="domain" description="DUF3857" evidence="1">
    <location>
        <begin position="64"/>
        <end position="179"/>
    </location>
</feature>
<comment type="caution">
    <text evidence="2">The sequence shown here is derived from an EMBL/GenBank/DDBJ whole genome shotgun (WGS) entry which is preliminary data.</text>
</comment>
<dbReference type="Proteomes" id="UP001497602">
    <property type="component" value="Unassembled WGS sequence"/>
</dbReference>
<dbReference type="Pfam" id="PF12969">
    <property type="entry name" value="DUF3857"/>
    <property type="match status" value="1"/>
</dbReference>
<accession>A0ABM9PMQ4</accession>
<dbReference type="Gene3D" id="2.60.120.1130">
    <property type="match status" value="1"/>
</dbReference>
<dbReference type="Gene3D" id="2.60.40.3140">
    <property type="match status" value="1"/>
</dbReference>
<name>A0ABM9PMQ4_9FLAO</name>
<evidence type="ECO:0000259" key="1">
    <source>
        <dbReference type="Pfam" id="PF12969"/>
    </source>
</evidence>
<keyword evidence="3" id="KW-1185">Reference proteome</keyword>
<dbReference type="InterPro" id="IPR024618">
    <property type="entry name" value="DUF3857"/>
</dbReference>
<sequence length="649" mass="75988">MKRIYLLFIFSINLSICFSQKSKSSQLGNVSREEVEMTLYEKDTLANAVVLYEHGNYYLDERRDYKKTTDYYFKVKIINAEAFEKATISIPFYKDEKVHHIKGITYNLSESGKVTKTHLVDTNVYTKELSVKWKEKTFTMPNIKEGSVIEYVYSVTSPYSKIDDWEFQSDIPKVKSDFTASILGNWRYNVRIIGYHKLQRNDASVKKSCLYMPGIGTGDCLILEYGLDDIPAFKEEDYMLSAENFKSKLVFELKSFTHPSRGTEKYTKTWKDADKKLRFNFLDNQGSKKSFFKKKLPEHIFLESSELEKAKKAFDFIKKHYTWNGKYWPSQKIRVKNAFENKSGTIFDINLSLYNSLKAIGVDCNLVLTATRDRAQPTKLHPIINDFNYLFVKATVEGEVYYLDASNKYLPFGLVQFQALNGQGRILDFKKGSFWEEINIKNKTFKNTKAKLVLNEDGTVKTDFVITRRGYYALDKREELKNKSYDDRVALFESKYPYLEVDDYTVENIEAPEKILKEKYSITLEDVYRDGSFYINPYLISRKTINPFKLEKRDYPVDFGYPIENTYVLSLKIPDGYKIKEEIKNKAMALPQNGGTFIINSTFKKNILTLFCRWNINKPLYNSAEYFALKKYFKHIIKSQDMILEIVKE</sequence>
<organism evidence="2 3">
    <name type="scientific">Tenacibaculum vairaonense</name>
    <dbReference type="NCBI Taxonomy" id="3137860"/>
    <lineage>
        <taxon>Bacteria</taxon>
        <taxon>Pseudomonadati</taxon>
        <taxon>Bacteroidota</taxon>
        <taxon>Flavobacteriia</taxon>
        <taxon>Flavobacteriales</taxon>
        <taxon>Flavobacteriaceae</taxon>
        <taxon>Tenacibaculum</taxon>
    </lineage>
</organism>
<dbReference type="EMBL" id="CAXJRC010000022">
    <property type="protein sequence ID" value="CAL2106978.1"/>
    <property type="molecule type" value="Genomic_DNA"/>
</dbReference>
<gene>
    <name evidence="2" type="ORF">T190115A13A_20258</name>
</gene>
<evidence type="ECO:0000313" key="3">
    <source>
        <dbReference type="Proteomes" id="UP001497602"/>
    </source>
</evidence>
<proteinExistence type="predicted"/>
<evidence type="ECO:0000313" key="2">
    <source>
        <dbReference type="EMBL" id="CAL2106978.1"/>
    </source>
</evidence>
<dbReference type="Gene3D" id="3.10.620.30">
    <property type="match status" value="1"/>
</dbReference>
<protein>
    <submittedName>
        <fullName evidence="2">DUF3857 domain-containing protein</fullName>
    </submittedName>
</protein>
<reference evidence="2 3" key="1">
    <citation type="submission" date="2024-05" db="EMBL/GenBank/DDBJ databases">
        <authorList>
            <person name="Duchaud E."/>
        </authorList>
    </citation>
    <scope>NUCLEOTIDE SEQUENCE [LARGE SCALE GENOMIC DNA]</scope>
    <source>
        <strain evidence="2">Ena-SAMPLE-TAB-13-05-2024-13:56:06:370-140305</strain>
    </source>
</reference>
<dbReference type="RefSeq" id="WP_348738662.1">
    <property type="nucleotide sequence ID" value="NZ_CAXJRC010000022.1"/>
</dbReference>